<dbReference type="PANTHER" id="PTHR46268:SF6">
    <property type="entry name" value="UNIVERSAL STRESS PROTEIN UP12"/>
    <property type="match status" value="1"/>
</dbReference>
<accession>A0A1I6G671</accession>
<dbReference type="RefSeq" id="WP_089804504.1">
    <property type="nucleotide sequence ID" value="NZ_FOYT01000001.1"/>
</dbReference>
<dbReference type="EMBL" id="FOYT01000001">
    <property type="protein sequence ID" value="SFR37650.1"/>
    <property type="molecule type" value="Genomic_DNA"/>
</dbReference>
<dbReference type="OrthoDB" id="14880at2157"/>
<evidence type="ECO:0000313" key="3">
    <source>
        <dbReference type="EMBL" id="SFR37650.1"/>
    </source>
</evidence>
<dbReference type="Gene3D" id="3.40.50.620">
    <property type="entry name" value="HUPs"/>
    <property type="match status" value="1"/>
</dbReference>
<proteinExistence type="inferred from homology"/>
<dbReference type="CDD" id="cd00293">
    <property type="entry name" value="USP-like"/>
    <property type="match status" value="1"/>
</dbReference>
<dbReference type="InterPro" id="IPR006015">
    <property type="entry name" value="Universal_stress_UspA"/>
</dbReference>
<dbReference type="Pfam" id="PF00582">
    <property type="entry name" value="Usp"/>
    <property type="match status" value="1"/>
</dbReference>
<dbReference type="InterPro" id="IPR014729">
    <property type="entry name" value="Rossmann-like_a/b/a_fold"/>
</dbReference>
<sequence>MHYVVAVDGSEPGEKALDHALMLATRLDATLSVVYSVEPRVVAEDGDEMYREDPDAAEERGEEILAAAEGRARESGVSVETVMLWGDPAQTIPSYAEENGVDGIVVGHRGLSRRVEGMVGSVAKSIVQRATVPVTVVR</sequence>
<reference evidence="4" key="1">
    <citation type="submission" date="2016-10" db="EMBL/GenBank/DDBJ databases">
        <authorList>
            <person name="Varghese N."/>
            <person name="Submissions S."/>
        </authorList>
    </citation>
    <scope>NUCLEOTIDE SEQUENCE [LARGE SCALE GENOMIC DNA]</scope>
    <source>
        <strain evidence="4">CGMCC 1.7736</strain>
    </source>
</reference>
<comment type="similarity">
    <text evidence="1">Belongs to the universal stress protein A family.</text>
</comment>
<dbReference type="STRING" id="553469.SAMN04487947_0630"/>
<dbReference type="PRINTS" id="PR01438">
    <property type="entry name" value="UNVRSLSTRESS"/>
</dbReference>
<name>A0A1I6G671_9EURY</name>
<organism evidence="3 4">
    <name type="scientific">Halogeometricum rufum</name>
    <dbReference type="NCBI Taxonomy" id="553469"/>
    <lineage>
        <taxon>Archaea</taxon>
        <taxon>Methanobacteriati</taxon>
        <taxon>Methanobacteriota</taxon>
        <taxon>Stenosarchaea group</taxon>
        <taxon>Halobacteria</taxon>
        <taxon>Halobacteriales</taxon>
        <taxon>Haloferacaceae</taxon>
        <taxon>Halogeometricum</taxon>
    </lineage>
</organism>
<evidence type="ECO:0000313" key="4">
    <source>
        <dbReference type="Proteomes" id="UP000198531"/>
    </source>
</evidence>
<dbReference type="SUPFAM" id="SSF52402">
    <property type="entry name" value="Adenine nucleotide alpha hydrolases-like"/>
    <property type="match status" value="1"/>
</dbReference>
<dbReference type="PANTHER" id="PTHR46268">
    <property type="entry name" value="STRESS RESPONSE PROTEIN NHAX"/>
    <property type="match status" value="1"/>
</dbReference>
<dbReference type="InterPro" id="IPR006016">
    <property type="entry name" value="UspA"/>
</dbReference>
<gene>
    <name evidence="3" type="ORF">SAMN04487947_0630</name>
</gene>
<evidence type="ECO:0000256" key="1">
    <source>
        <dbReference type="ARBA" id="ARBA00008791"/>
    </source>
</evidence>
<feature type="domain" description="UspA" evidence="2">
    <location>
        <begin position="4"/>
        <end position="138"/>
    </location>
</feature>
<evidence type="ECO:0000259" key="2">
    <source>
        <dbReference type="Pfam" id="PF00582"/>
    </source>
</evidence>
<dbReference type="Proteomes" id="UP000198531">
    <property type="component" value="Unassembled WGS sequence"/>
</dbReference>
<dbReference type="AlphaFoldDB" id="A0A1I6G671"/>
<keyword evidence="4" id="KW-1185">Reference proteome</keyword>
<protein>
    <submittedName>
        <fullName evidence="3">Nucleotide-binding universal stress protein, UspA family</fullName>
    </submittedName>
</protein>